<reference evidence="1 2" key="1">
    <citation type="submission" date="2021-06" db="EMBL/GenBank/DDBJ databases">
        <title>Caerostris extrusa draft genome.</title>
        <authorList>
            <person name="Kono N."/>
            <person name="Arakawa K."/>
        </authorList>
    </citation>
    <scope>NUCLEOTIDE SEQUENCE [LARGE SCALE GENOMIC DNA]</scope>
</reference>
<keyword evidence="2" id="KW-1185">Reference proteome</keyword>
<comment type="caution">
    <text evidence="1">The sequence shown here is derived from an EMBL/GenBank/DDBJ whole genome shotgun (WGS) entry which is preliminary data.</text>
</comment>
<gene>
    <name evidence="1" type="ORF">CEXT_394631</name>
</gene>
<organism evidence="1 2">
    <name type="scientific">Caerostris extrusa</name>
    <name type="common">Bark spider</name>
    <name type="synonym">Caerostris bankana</name>
    <dbReference type="NCBI Taxonomy" id="172846"/>
    <lineage>
        <taxon>Eukaryota</taxon>
        <taxon>Metazoa</taxon>
        <taxon>Ecdysozoa</taxon>
        <taxon>Arthropoda</taxon>
        <taxon>Chelicerata</taxon>
        <taxon>Arachnida</taxon>
        <taxon>Araneae</taxon>
        <taxon>Araneomorphae</taxon>
        <taxon>Entelegynae</taxon>
        <taxon>Araneoidea</taxon>
        <taxon>Araneidae</taxon>
        <taxon>Caerostris</taxon>
    </lineage>
</organism>
<name>A0AAV4VK38_CAEEX</name>
<proteinExistence type="predicted"/>
<dbReference type="Proteomes" id="UP001054945">
    <property type="component" value="Unassembled WGS sequence"/>
</dbReference>
<sequence>MKPLFCLMKLGETVLTPSALTTAESLQGDALSDNDIEDVLSVNEGDNYKEASFQNAKLILKKHLGLNYESVCKLQFEQQYCISENIELRKIRRIVIPK</sequence>
<protein>
    <submittedName>
        <fullName evidence="1">Uncharacterized protein</fullName>
    </submittedName>
</protein>
<accession>A0AAV4VK38</accession>
<evidence type="ECO:0000313" key="1">
    <source>
        <dbReference type="EMBL" id="GIY70652.1"/>
    </source>
</evidence>
<evidence type="ECO:0000313" key="2">
    <source>
        <dbReference type="Proteomes" id="UP001054945"/>
    </source>
</evidence>
<dbReference type="AlphaFoldDB" id="A0AAV4VK38"/>
<dbReference type="EMBL" id="BPLR01014699">
    <property type="protein sequence ID" value="GIY70652.1"/>
    <property type="molecule type" value="Genomic_DNA"/>
</dbReference>